<sequence length="102" mass="11372">MFPPACCKLHFCGRPSAHHDAPSRCLSQSILQSHPGSPLPPHRDDLRGIGKWGKELWLKPDLTCRKISSSDFLFSFPFEGTALRALQLTKPQFKGATLSFSH</sequence>
<keyword evidence="2" id="KW-1185">Reference proteome</keyword>
<name>W1NZ62_AMBTC</name>
<protein>
    <submittedName>
        <fullName evidence="1">Uncharacterized protein</fullName>
    </submittedName>
</protein>
<dbReference type="AlphaFoldDB" id="W1NZ62"/>
<dbReference type="Gramene" id="ERN00601">
    <property type="protein sequence ID" value="ERN00601"/>
    <property type="gene ID" value="AMTR_s00091p00078960"/>
</dbReference>
<dbReference type="Proteomes" id="UP000017836">
    <property type="component" value="Unassembled WGS sequence"/>
</dbReference>
<evidence type="ECO:0000313" key="1">
    <source>
        <dbReference type="EMBL" id="ERN00601.1"/>
    </source>
</evidence>
<reference evidence="2" key="1">
    <citation type="journal article" date="2013" name="Science">
        <title>The Amborella genome and the evolution of flowering plants.</title>
        <authorList>
            <consortium name="Amborella Genome Project"/>
        </authorList>
    </citation>
    <scope>NUCLEOTIDE SEQUENCE [LARGE SCALE GENOMIC DNA]</scope>
</reference>
<evidence type="ECO:0000313" key="2">
    <source>
        <dbReference type="Proteomes" id="UP000017836"/>
    </source>
</evidence>
<dbReference type="HOGENOM" id="CLU_2281251_0_0_1"/>
<accession>W1NZ62</accession>
<proteinExistence type="predicted"/>
<organism evidence="1 2">
    <name type="scientific">Amborella trichopoda</name>
    <dbReference type="NCBI Taxonomy" id="13333"/>
    <lineage>
        <taxon>Eukaryota</taxon>
        <taxon>Viridiplantae</taxon>
        <taxon>Streptophyta</taxon>
        <taxon>Embryophyta</taxon>
        <taxon>Tracheophyta</taxon>
        <taxon>Spermatophyta</taxon>
        <taxon>Magnoliopsida</taxon>
        <taxon>Amborellales</taxon>
        <taxon>Amborellaceae</taxon>
        <taxon>Amborella</taxon>
    </lineage>
</organism>
<gene>
    <name evidence="1" type="ORF">AMTR_s00091p00078960</name>
</gene>
<dbReference type="EMBL" id="KI394855">
    <property type="protein sequence ID" value="ERN00601.1"/>
    <property type="molecule type" value="Genomic_DNA"/>
</dbReference>